<evidence type="ECO:0000313" key="15">
    <source>
        <dbReference type="EMBL" id="RHL63830.1"/>
    </source>
</evidence>
<evidence type="ECO:0000256" key="5">
    <source>
        <dbReference type="ARBA" id="ARBA00022723"/>
    </source>
</evidence>
<evidence type="ECO:0000259" key="12">
    <source>
        <dbReference type="SMART" id="SM00471"/>
    </source>
</evidence>
<dbReference type="Gene3D" id="1.10.3090.10">
    <property type="entry name" value="cca-adding enzyme, domain 2"/>
    <property type="match status" value="1"/>
</dbReference>
<dbReference type="SUPFAM" id="SSF81891">
    <property type="entry name" value="Poly A polymerase C-terminal region-like"/>
    <property type="match status" value="1"/>
</dbReference>
<name>A0A3E5H5L8_BACT4</name>
<comment type="cofactor">
    <cofactor evidence="1">
        <name>Mg(2+)</name>
        <dbReference type="ChEBI" id="CHEBI:18420"/>
    </cofactor>
</comment>
<evidence type="ECO:0000256" key="11">
    <source>
        <dbReference type="RuleBase" id="RU003953"/>
    </source>
</evidence>
<evidence type="ECO:0000313" key="16">
    <source>
        <dbReference type="Proteomes" id="UP000283616"/>
    </source>
</evidence>
<dbReference type="EMBL" id="QROV01000002">
    <property type="protein sequence ID" value="RHL63830.1"/>
    <property type="molecule type" value="Genomic_DNA"/>
</dbReference>
<reference evidence="13 18" key="2">
    <citation type="journal article" date="2019" name="Nat. Med.">
        <title>A library of human gut bacterial isolates paired with longitudinal multiomics data enables mechanistic microbiome research.</title>
        <authorList>
            <person name="Poyet M."/>
            <person name="Groussin M."/>
            <person name="Gibbons S.M."/>
            <person name="Avila-Pacheco J."/>
            <person name="Jiang X."/>
            <person name="Kearney S.M."/>
            <person name="Perrotta A.R."/>
            <person name="Berdy B."/>
            <person name="Zhao S."/>
            <person name="Lieberman T.D."/>
            <person name="Swanson P.K."/>
            <person name="Smith M."/>
            <person name="Roesemann S."/>
            <person name="Alexander J.E."/>
            <person name="Rich S.A."/>
            <person name="Livny J."/>
            <person name="Vlamakis H."/>
            <person name="Clish C."/>
            <person name="Bullock K."/>
            <person name="Deik A."/>
            <person name="Scott J."/>
            <person name="Pierce K.A."/>
            <person name="Xavier R.J."/>
            <person name="Alm E.J."/>
        </authorList>
    </citation>
    <scope>NUCLEOTIDE SEQUENCE [LARGE SCALE GENOMIC DNA]</scope>
    <source>
        <strain evidence="13 18">BIOML-A162</strain>
    </source>
</reference>
<evidence type="ECO:0000256" key="1">
    <source>
        <dbReference type="ARBA" id="ARBA00001946"/>
    </source>
</evidence>
<proteinExistence type="inferred from homology"/>
<dbReference type="Gene3D" id="3.30.460.10">
    <property type="entry name" value="Beta Polymerase, domain 2"/>
    <property type="match status" value="1"/>
</dbReference>
<evidence type="ECO:0000256" key="3">
    <source>
        <dbReference type="ARBA" id="ARBA00022694"/>
    </source>
</evidence>
<evidence type="ECO:0000256" key="10">
    <source>
        <dbReference type="ARBA" id="ARBA00022884"/>
    </source>
</evidence>
<dbReference type="EMBL" id="WCRY01000035">
    <property type="protein sequence ID" value="KAB4473290.1"/>
    <property type="molecule type" value="Genomic_DNA"/>
</dbReference>
<dbReference type="GO" id="GO:0016779">
    <property type="term" value="F:nucleotidyltransferase activity"/>
    <property type="evidence" value="ECO:0007669"/>
    <property type="project" value="UniProtKB-KW"/>
</dbReference>
<keyword evidence="8" id="KW-0067">ATP-binding</keyword>
<dbReference type="InterPro" id="IPR002646">
    <property type="entry name" value="PolA_pol_head_dom"/>
</dbReference>
<protein>
    <submittedName>
        <fullName evidence="13">HD domain-containing protein</fullName>
    </submittedName>
</protein>
<accession>A0A3E5H5L8</accession>
<evidence type="ECO:0000256" key="6">
    <source>
        <dbReference type="ARBA" id="ARBA00022741"/>
    </source>
</evidence>
<evidence type="ECO:0000256" key="8">
    <source>
        <dbReference type="ARBA" id="ARBA00022840"/>
    </source>
</evidence>
<evidence type="ECO:0000256" key="2">
    <source>
        <dbReference type="ARBA" id="ARBA00022679"/>
    </source>
</evidence>
<keyword evidence="9" id="KW-0460">Magnesium</keyword>
<keyword evidence="5" id="KW-0479">Metal-binding</keyword>
<dbReference type="OMA" id="GWTFHGH"/>
<dbReference type="GO" id="GO:0005524">
    <property type="term" value="F:ATP binding"/>
    <property type="evidence" value="ECO:0007669"/>
    <property type="project" value="UniProtKB-KW"/>
</dbReference>
<evidence type="ECO:0000313" key="18">
    <source>
        <dbReference type="Proteomes" id="UP000436858"/>
    </source>
</evidence>
<evidence type="ECO:0000256" key="9">
    <source>
        <dbReference type="ARBA" id="ARBA00022842"/>
    </source>
</evidence>
<dbReference type="FunFam" id="1.10.3090.10:FF:000002">
    <property type="entry name" value="CCA tRNA nucleotidyltransferase"/>
    <property type="match status" value="1"/>
</dbReference>
<dbReference type="InterPro" id="IPR003607">
    <property type="entry name" value="HD/PDEase_dom"/>
</dbReference>
<dbReference type="EMBL" id="QSJP01000014">
    <property type="protein sequence ID" value="RHD86619.1"/>
    <property type="molecule type" value="Genomic_DNA"/>
</dbReference>
<sequence>MIMDRPTGVFINYLTVCCQSLSIKKMIELTQEELKQYFSEPIFGHIAETADALGLECYVVGGYVRDIFLQRPSKDIDVVVVGSGIAMAEALGKRLGRGAYVSVFKNFGTAQVKYKGTEVEFVGARKESYQRDSRKPIVEDGTLEDDQNRRDFTINAMAVCLNKARFGELVDPFGGMADMKEKTIRTPLDPDITFSDDPLRMMRCIRFATQLNFYIDDDTFESLCRNKDRIEIISRERIADELNKIILSPIPSKGFVELERSGLLPLIFPELAALQGVETRNGRSHKDNFYHTLEVLDNISKKTDNLWLRWAALLHDIAKPATKRWEPKAGWTFHNHNFIGEKMIPNIFRKMKLPMNEKMKYVQKMVSLHMRPIVIADDVVTDSAVRRLLFEAGDDIDDLMTLCEADITSKNMERKQRFLNNFQLVRQKLKDLEEKDRVRNFQPPVSGEEIMETFGLQPCREVGALKSAIKDAILDGVIPNEYEAAHAFMLERAAKMGLKPVK</sequence>
<dbReference type="GO" id="GO:0046872">
    <property type="term" value="F:metal ion binding"/>
    <property type="evidence" value="ECO:0007669"/>
    <property type="project" value="UniProtKB-KW"/>
</dbReference>
<dbReference type="Proteomes" id="UP000283616">
    <property type="component" value="Unassembled WGS sequence"/>
</dbReference>
<keyword evidence="6" id="KW-0547">Nucleotide-binding</keyword>
<organism evidence="13 18">
    <name type="scientific">Bacteroides thetaiotaomicron</name>
    <dbReference type="NCBI Taxonomy" id="818"/>
    <lineage>
        <taxon>Bacteria</taxon>
        <taxon>Pseudomonadati</taxon>
        <taxon>Bacteroidota</taxon>
        <taxon>Bacteroidia</taxon>
        <taxon>Bacteroidales</taxon>
        <taxon>Bacteroidaceae</taxon>
        <taxon>Bacteroides</taxon>
    </lineage>
</organism>
<dbReference type="InterPro" id="IPR006674">
    <property type="entry name" value="HD_domain"/>
</dbReference>
<dbReference type="AlphaFoldDB" id="A0A3E5H5L8"/>
<evidence type="ECO:0000313" key="14">
    <source>
        <dbReference type="EMBL" id="RHD86619.1"/>
    </source>
</evidence>
<dbReference type="Proteomes" id="UP000436858">
    <property type="component" value="Unassembled WGS sequence"/>
</dbReference>
<evidence type="ECO:0000256" key="7">
    <source>
        <dbReference type="ARBA" id="ARBA00022800"/>
    </source>
</evidence>
<dbReference type="FunFam" id="3.30.460.10:FF:000033">
    <property type="entry name" value="Poly A polymerase head domain protein"/>
    <property type="match status" value="1"/>
</dbReference>
<dbReference type="InterPro" id="IPR043519">
    <property type="entry name" value="NT_sf"/>
</dbReference>
<dbReference type="Pfam" id="PF12627">
    <property type="entry name" value="PolyA_pol_RNAbd"/>
    <property type="match status" value="1"/>
</dbReference>
<dbReference type="GO" id="GO:0042245">
    <property type="term" value="P:RNA repair"/>
    <property type="evidence" value="ECO:0007669"/>
    <property type="project" value="UniProtKB-KW"/>
</dbReference>
<dbReference type="SMART" id="SM00471">
    <property type="entry name" value="HDc"/>
    <property type="match status" value="1"/>
</dbReference>
<dbReference type="PANTHER" id="PTHR47545">
    <property type="entry name" value="MULTIFUNCTIONAL CCA PROTEIN"/>
    <property type="match status" value="1"/>
</dbReference>
<evidence type="ECO:0000256" key="4">
    <source>
        <dbReference type="ARBA" id="ARBA00022695"/>
    </source>
</evidence>
<feature type="domain" description="HD/PDEase" evidence="12">
    <location>
        <begin position="284"/>
        <end position="391"/>
    </location>
</feature>
<evidence type="ECO:0000313" key="17">
    <source>
        <dbReference type="Proteomes" id="UP000284785"/>
    </source>
</evidence>
<dbReference type="CDD" id="cd00077">
    <property type="entry name" value="HDc"/>
    <property type="match status" value="1"/>
</dbReference>
<dbReference type="GO" id="GO:0003723">
    <property type="term" value="F:RNA binding"/>
    <property type="evidence" value="ECO:0007669"/>
    <property type="project" value="UniProtKB-KW"/>
</dbReference>
<keyword evidence="10 11" id="KW-0694">RNA-binding</keyword>
<gene>
    <name evidence="15" type="ORF">DW011_01420</name>
    <name evidence="14" type="ORF">DW780_16350</name>
    <name evidence="13" type="ORF">GAN91_23895</name>
</gene>
<dbReference type="PANTHER" id="PTHR47545:SF1">
    <property type="entry name" value="MULTIFUNCTIONAL CCA PROTEIN"/>
    <property type="match status" value="1"/>
</dbReference>
<dbReference type="Pfam" id="PF01743">
    <property type="entry name" value="PolyA_pol"/>
    <property type="match status" value="1"/>
</dbReference>
<keyword evidence="2 11" id="KW-0808">Transferase</keyword>
<dbReference type="InterPro" id="IPR050124">
    <property type="entry name" value="tRNA_CCA-adding_enzyme"/>
</dbReference>
<dbReference type="CDD" id="cd05398">
    <property type="entry name" value="NT_ClassII-CCAase"/>
    <property type="match status" value="1"/>
</dbReference>
<evidence type="ECO:0000313" key="13">
    <source>
        <dbReference type="EMBL" id="KAB4473290.1"/>
    </source>
</evidence>
<dbReference type="GO" id="GO:0008033">
    <property type="term" value="P:tRNA processing"/>
    <property type="evidence" value="ECO:0007669"/>
    <property type="project" value="UniProtKB-KW"/>
</dbReference>
<comment type="caution">
    <text evidence="13">The sequence shown here is derived from an EMBL/GenBank/DDBJ whole genome shotgun (WGS) entry which is preliminary data.</text>
</comment>
<dbReference type="Proteomes" id="UP000284785">
    <property type="component" value="Unassembled WGS sequence"/>
</dbReference>
<dbReference type="Pfam" id="PF01966">
    <property type="entry name" value="HD"/>
    <property type="match status" value="1"/>
</dbReference>
<keyword evidence="3" id="KW-0819">tRNA processing</keyword>
<dbReference type="InterPro" id="IPR032828">
    <property type="entry name" value="PolyA_RNA-bd"/>
</dbReference>
<reference evidence="16 17" key="1">
    <citation type="submission" date="2018-08" db="EMBL/GenBank/DDBJ databases">
        <title>A genome reference for cultivated species of the human gut microbiota.</title>
        <authorList>
            <person name="Zou Y."/>
            <person name="Xue W."/>
            <person name="Luo G."/>
        </authorList>
    </citation>
    <scope>NUCLEOTIDE SEQUENCE [LARGE SCALE GENOMIC DNA]</scope>
    <source>
        <strain evidence="15 16">AF37-12</strain>
        <strain evidence="14 17">AM30-26</strain>
    </source>
</reference>
<dbReference type="SUPFAM" id="SSF81301">
    <property type="entry name" value="Nucleotidyltransferase"/>
    <property type="match status" value="1"/>
</dbReference>
<keyword evidence="7" id="KW-0692">RNA repair</keyword>
<comment type="similarity">
    <text evidence="11">Belongs to the tRNA nucleotidyltransferase/poly(A) polymerase family.</text>
</comment>
<keyword evidence="4" id="KW-0548">Nucleotidyltransferase</keyword>